<dbReference type="Proteomes" id="UP000593577">
    <property type="component" value="Unassembled WGS sequence"/>
</dbReference>
<keyword evidence="3" id="KW-1185">Reference proteome</keyword>
<proteinExistence type="predicted"/>
<reference evidence="2 3" key="1">
    <citation type="journal article" date="2019" name="Genome Biol. Evol.">
        <title>Insights into the evolution of the New World diploid cottons (Gossypium, subgenus Houzingenia) based on genome sequencing.</title>
        <authorList>
            <person name="Grover C.E."/>
            <person name="Arick M.A. 2nd"/>
            <person name="Thrash A."/>
            <person name="Conover J.L."/>
            <person name="Sanders W.S."/>
            <person name="Peterson D.G."/>
            <person name="Frelichowski J.E."/>
            <person name="Scheffler J.A."/>
            <person name="Scheffler B.E."/>
            <person name="Wendel J.F."/>
        </authorList>
    </citation>
    <scope>NUCLEOTIDE SEQUENCE [LARGE SCALE GENOMIC DNA]</scope>
    <source>
        <strain evidence="2">185</strain>
        <tissue evidence="2">Leaf</tissue>
    </source>
</reference>
<protein>
    <submittedName>
        <fullName evidence="2">Uncharacterized protein</fullName>
    </submittedName>
</protein>
<name>A0A7J8YJU2_GOSAI</name>
<dbReference type="EMBL" id="JABFAA010000013">
    <property type="protein sequence ID" value="MBA0699853.1"/>
    <property type="molecule type" value="Genomic_DNA"/>
</dbReference>
<feature type="compositionally biased region" description="Polar residues" evidence="1">
    <location>
        <begin position="7"/>
        <end position="28"/>
    </location>
</feature>
<comment type="caution">
    <text evidence="2">The sequence shown here is derived from an EMBL/GenBank/DDBJ whole genome shotgun (WGS) entry which is preliminary data.</text>
</comment>
<dbReference type="AlphaFoldDB" id="A0A7J8YJU2"/>
<feature type="region of interest" description="Disordered" evidence="1">
    <location>
        <begin position="1"/>
        <end position="36"/>
    </location>
</feature>
<organism evidence="2 3">
    <name type="scientific">Gossypium aridum</name>
    <name type="common">American cotton</name>
    <name type="synonym">Erioxylum aridum</name>
    <dbReference type="NCBI Taxonomy" id="34290"/>
    <lineage>
        <taxon>Eukaryota</taxon>
        <taxon>Viridiplantae</taxon>
        <taxon>Streptophyta</taxon>
        <taxon>Embryophyta</taxon>
        <taxon>Tracheophyta</taxon>
        <taxon>Spermatophyta</taxon>
        <taxon>Magnoliopsida</taxon>
        <taxon>eudicotyledons</taxon>
        <taxon>Gunneridae</taxon>
        <taxon>Pentapetalae</taxon>
        <taxon>rosids</taxon>
        <taxon>malvids</taxon>
        <taxon>Malvales</taxon>
        <taxon>Malvaceae</taxon>
        <taxon>Malvoideae</taxon>
        <taxon>Gossypium</taxon>
    </lineage>
</organism>
<accession>A0A7J8YJU2</accession>
<evidence type="ECO:0000313" key="2">
    <source>
        <dbReference type="EMBL" id="MBA0699853.1"/>
    </source>
</evidence>
<evidence type="ECO:0000313" key="3">
    <source>
        <dbReference type="Proteomes" id="UP000593577"/>
    </source>
</evidence>
<evidence type="ECO:0000256" key="1">
    <source>
        <dbReference type="SAM" id="MobiDB-lite"/>
    </source>
</evidence>
<gene>
    <name evidence="2" type="ORF">Goari_001458</name>
</gene>
<sequence>MAFNHLKPQTSSMKGAVTGNFQRLQSRPSAGLRLQG</sequence>